<evidence type="ECO:0000313" key="15">
    <source>
        <dbReference type="Proteomes" id="UP001063166"/>
    </source>
</evidence>
<comment type="caution">
    <text evidence="14">The sequence shown here is derived from an EMBL/GenBank/DDBJ whole genome shotgun (WGS) entry which is preliminary data.</text>
</comment>
<comment type="catalytic activity">
    <reaction evidence="2 13">
        <text>glutathione + H2O = L-cysteinylglycine + L-glutamate</text>
        <dbReference type="Rhea" id="RHEA:28807"/>
        <dbReference type="ChEBI" id="CHEBI:15377"/>
        <dbReference type="ChEBI" id="CHEBI:29985"/>
        <dbReference type="ChEBI" id="CHEBI:57925"/>
        <dbReference type="ChEBI" id="CHEBI:61694"/>
        <dbReference type="EC" id="3.4.19.13"/>
    </reaction>
</comment>
<keyword evidence="9 13" id="KW-0012">Acyltransferase</keyword>
<dbReference type="EC" id="2.3.2.2" evidence="13"/>
<dbReference type="PRINTS" id="PR01210">
    <property type="entry name" value="GGTRANSPTASE"/>
</dbReference>
<dbReference type="Proteomes" id="UP001063166">
    <property type="component" value="Unassembled WGS sequence"/>
</dbReference>
<evidence type="ECO:0000256" key="11">
    <source>
        <dbReference type="PIRSR" id="PIRSR600101-1"/>
    </source>
</evidence>
<dbReference type="Pfam" id="PF01019">
    <property type="entry name" value="G_glu_transpept"/>
    <property type="match status" value="1"/>
</dbReference>
<dbReference type="InterPro" id="IPR000101">
    <property type="entry name" value="GGT_peptidase"/>
</dbReference>
<evidence type="ECO:0000256" key="2">
    <source>
        <dbReference type="ARBA" id="ARBA00001089"/>
    </source>
</evidence>
<dbReference type="FunFam" id="3.60.20.40:FF:000001">
    <property type="entry name" value="Gamma-glutamyltranspeptidase 1"/>
    <property type="match status" value="1"/>
</dbReference>
<evidence type="ECO:0000256" key="10">
    <source>
        <dbReference type="ARBA" id="ARBA00047417"/>
    </source>
</evidence>
<feature type="binding site" evidence="12">
    <location>
        <position position="545"/>
    </location>
    <ligand>
        <name>L-glutamate</name>
        <dbReference type="ChEBI" id="CHEBI:29985"/>
    </ligand>
</feature>
<dbReference type="GO" id="GO:0036374">
    <property type="term" value="F:glutathione hydrolase activity"/>
    <property type="evidence" value="ECO:0007669"/>
    <property type="project" value="UniProtKB-UniRule"/>
</dbReference>
<evidence type="ECO:0000256" key="5">
    <source>
        <dbReference type="ARBA" id="ARBA00022670"/>
    </source>
</evidence>
<dbReference type="GO" id="GO:0005886">
    <property type="term" value="C:plasma membrane"/>
    <property type="evidence" value="ECO:0007669"/>
    <property type="project" value="TreeGrafter"/>
</dbReference>
<evidence type="ECO:0000256" key="12">
    <source>
        <dbReference type="PIRSR" id="PIRSR600101-2"/>
    </source>
</evidence>
<gene>
    <name evidence="14" type="ORF">LshimejAT787_0401460</name>
</gene>
<evidence type="ECO:0000256" key="4">
    <source>
        <dbReference type="ARBA" id="ARBA00009381"/>
    </source>
</evidence>
<dbReference type="InterPro" id="IPR043137">
    <property type="entry name" value="GGT_ssub_C"/>
</dbReference>
<feature type="binding site" evidence="12">
    <location>
        <begin position="522"/>
        <end position="523"/>
    </location>
    <ligand>
        <name>L-glutamate</name>
        <dbReference type="ChEBI" id="CHEBI:29985"/>
    </ligand>
</feature>
<evidence type="ECO:0000256" key="8">
    <source>
        <dbReference type="ARBA" id="ARBA00023180"/>
    </source>
</evidence>
<comment type="function">
    <text evidence="13">Cleaves the gamma-glutamyl peptide bond of glutathione and glutathione conjugates.</text>
</comment>
<dbReference type="OrthoDB" id="1081007at2759"/>
<evidence type="ECO:0000256" key="1">
    <source>
        <dbReference type="ARBA" id="ARBA00001049"/>
    </source>
</evidence>
<dbReference type="EC" id="3.4.19.13" evidence="13"/>
<dbReference type="PANTHER" id="PTHR11686">
    <property type="entry name" value="GAMMA GLUTAMYL TRANSPEPTIDASE"/>
    <property type="match status" value="1"/>
</dbReference>
<comment type="similarity">
    <text evidence="4">Belongs to the gamma-glutamyltransferase family.</text>
</comment>
<dbReference type="EMBL" id="BRPK01000004">
    <property type="protein sequence ID" value="GLB37095.1"/>
    <property type="molecule type" value="Genomic_DNA"/>
</dbReference>
<feature type="active site" description="Nucleophile" evidence="11">
    <location>
        <position position="452"/>
    </location>
</feature>
<reference evidence="14" key="1">
    <citation type="submission" date="2022-07" db="EMBL/GenBank/DDBJ databases">
        <title>The genome of Lyophyllum shimeji provides insight into the initial evolution of ectomycorrhizal fungal genome.</title>
        <authorList>
            <person name="Kobayashi Y."/>
            <person name="Shibata T."/>
            <person name="Hirakawa H."/>
            <person name="Shigenobu S."/>
            <person name="Nishiyama T."/>
            <person name="Yamada A."/>
            <person name="Hasebe M."/>
            <person name="Kawaguchi M."/>
        </authorList>
    </citation>
    <scope>NUCLEOTIDE SEQUENCE</scope>
    <source>
        <strain evidence="14">AT787</strain>
    </source>
</reference>
<dbReference type="GO" id="GO:0103068">
    <property type="term" value="F:leukotriene C4 gamma-glutamyl transferase activity"/>
    <property type="evidence" value="ECO:0007669"/>
    <property type="project" value="UniProtKB-EC"/>
</dbReference>
<dbReference type="NCBIfam" id="TIGR00066">
    <property type="entry name" value="g_glut_trans"/>
    <property type="match status" value="1"/>
</dbReference>
<keyword evidence="7 13" id="KW-0378">Hydrolase</keyword>
<dbReference type="Gene3D" id="3.60.20.40">
    <property type="match status" value="1"/>
</dbReference>
<dbReference type="InterPro" id="IPR029055">
    <property type="entry name" value="Ntn_hydrolases_N"/>
</dbReference>
<evidence type="ECO:0000256" key="13">
    <source>
        <dbReference type="RuleBase" id="RU368068"/>
    </source>
</evidence>
<evidence type="ECO:0000313" key="14">
    <source>
        <dbReference type="EMBL" id="GLB37095.1"/>
    </source>
</evidence>
<dbReference type="GO" id="GO:0006508">
    <property type="term" value="P:proteolysis"/>
    <property type="evidence" value="ECO:0007669"/>
    <property type="project" value="UniProtKB-KW"/>
</dbReference>
<dbReference type="GO" id="GO:0000324">
    <property type="term" value="C:fungal-type vacuole"/>
    <property type="evidence" value="ECO:0007669"/>
    <property type="project" value="TreeGrafter"/>
</dbReference>
<comment type="catalytic activity">
    <reaction evidence="10 13">
        <text>an N-terminal (5-L-glutamyl)-[peptide] + an alpha-amino acid = 5-L-glutamyl amino acid + an N-terminal L-alpha-aminoacyl-[peptide]</text>
        <dbReference type="Rhea" id="RHEA:23904"/>
        <dbReference type="Rhea" id="RHEA-COMP:9780"/>
        <dbReference type="Rhea" id="RHEA-COMP:9795"/>
        <dbReference type="ChEBI" id="CHEBI:77644"/>
        <dbReference type="ChEBI" id="CHEBI:78597"/>
        <dbReference type="ChEBI" id="CHEBI:78599"/>
        <dbReference type="ChEBI" id="CHEBI:78608"/>
        <dbReference type="EC" id="2.3.2.2"/>
    </reaction>
</comment>
<evidence type="ECO:0000256" key="7">
    <source>
        <dbReference type="ARBA" id="ARBA00022801"/>
    </source>
</evidence>
<evidence type="ECO:0000256" key="6">
    <source>
        <dbReference type="ARBA" id="ARBA00022679"/>
    </source>
</evidence>
<keyword evidence="6 13" id="KW-0808">Transferase</keyword>
<dbReference type="SUPFAM" id="SSF56235">
    <property type="entry name" value="N-terminal nucleophile aminohydrolases (Ntn hydrolases)"/>
    <property type="match status" value="1"/>
</dbReference>
<feature type="binding site" evidence="12">
    <location>
        <begin position="470"/>
        <end position="472"/>
    </location>
    <ligand>
        <name>L-glutamate</name>
        <dbReference type="ChEBI" id="CHEBI:29985"/>
    </ligand>
</feature>
<keyword evidence="8" id="KW-0325">Glycoprotein</keyword>
<keyword evidence="15" id="KW-1185">Reference proteome</keyword>
<dbReference type="PANTHER" id="PTHR11686:SF9">
    <property type="entry name" value="RE13973P"/>
    <property type="match status" value="1"/>
</dbReference>
<name>A0A9P3PJ15_LYOSH</name>
<dbReference type="FunFam" id="1.10.246.130:FF:000005">
    <property type="entry name" value="Gamma-glutamyltranspeptidase 1, putative"/>
    <property type="match status" value="1"/>
</dbReference>
<feature type="binding site" evidence="12">
    <location>
        <position position="494"/>
    </location>
    <ligand>
        <name>L-glutamate</name>
        <dbReference type="ChEBI" id="CHEBI:29985"/>
    </ligand>
</feature>
<organism evidence="14 15">
    <name type="scientific">Lyophyllum shimeji</name>
    <name type="common">Hon-shimeji</name>
    <name type="synonym">Tricholoma shimeji</name>
    <dbReference type="NCBI Taxonomy" id="47721"/>
    <lineage>
        <taxon>Eukaryota</taxon>
        <taxon>Fungi</taxon>
        <taxon>Dikarya</taxon>
        <taxon>Basidiomycota</taxon>
        <taxon>Agaricomycotina</taxon>
        <taxon>Agaricomycetes</taxon>
        <taxon>Agaricomycetidae</taxon>
        <taxon>Agaricales</taxon>
        <taxon>Tricholomatineae</taxon>
        <taxon>Lyophyllaceae</taxon>
        <taxon>Lyophyllum</taxon>
    </lineage>
</organism>
<protein>
    <recommendedName>
        <fullName evidence="13">Glutathione hydrolase</fullName>
        <ecNumber evidence="13">2.3.2.2</ecNumber>
        <ecNumber evidence="13">3.4.19.13</ecNumber>
    </recommendedName>
    <alternativeName>
        <fullName evidence="13">Gamma-glutamyltransferase</fullName>
    </alternativeName>
    <alternativeName>
        <fullName evidence="13">Gamma-glutamyltranspeptidase</fullName>
    </alternativeName>
</protein>
<accession>A0A9P3PJ15</accession>
<keyword evidence="5" id="KW-0645">Protease</keyword>
<feature type="binding site" evidence="12">
    <location>
        <position position="186"/>
    </location>
    <ligand>
        <name>L-glutamate</name>
        <dbReference type="ChEBI" id="CHEBI:29985"/>
    </ligand>
</feature>
<evidence type="ECO:0000256" key="9">
    <source>
        <dbReference type="ARBA" id="ARBA00023315"/>
    </source>
</evidence>
<evidence type="ECO:0000256" key="3">
    <source>
        <dbReference type="ARBA" id="ARBA00005115"/>
    </source>
</evidence>
<comment type="pathway">
    <text evidence="3 13">Sulfur metabolism; glutathione metabolism.</text>
</comment>
<dbReference type="InterPro" id="IPR043138">
    <property type="entry name" value="GGT_lsub"/>
</dbReference>
<dbReference type="GO" id="GO:0006751">
    <property type="term" value="P:glutathione catabolic process"/>
    <property type="evidence" value="ECO:0007669"/>
    <property type="project" value="UniProtKB-UniRule"/>
</dbReference>
<sequence length="641" mass="70390">MAEEAGCGRLSSLFAISRKIRPTLRLLRIMGNMGIKQHFDASGFPSPKLPLYADDIPELPKEAWPRWRSFLLGIATLGLCALLWSARSHDHRIYDHRRSYDGHENPAYLIKAKYGAVASENKRCSDIGVQILKEGGNAVDAAIGATFCTGVVNMFSSGLGGGGLMTVRLPPPFPGGHSEVYTIDFREVAPALANSSMFHRFPELAKFGGLAVAVPGEVLGLEEAHRRWGKLPWQRLVRPSIELARGWRVDRELGRRIPWFSELMLNNPDWSAIFAPNGILLREGDVIRRTNLSRTLGLVARDGSSAFYQGPIGDSLVRKVRSTGGILSHADLRNYSVKVRPALRGTYRGKKVYTTHAPTSGPVLIHMLNLLEKYDVTERDVLLIHRVVEIIKFGFAARTKICDPDFNNNTARMDIIPTKEYANLIAKNITDDRTHPAEYYNPEYDTKPDHGTSHTSVLDRDGMAVAVTSTVNLVFGSRVLDPETGIILNDEMDDFSIPGVPNGFGLWPSPYNYPAPGKRPLSSTAPTILEDQDGSFYVALGGSGGSRIFPSVFQVLLNLELGLDLSAAIEYGRVHDQLYPPVLDVDDIYPRDIVKGLRTLGHNVTILDVNRVAGVIQAVAKIGGTIFAASDSRKNGIAAGF</sequence>
<comment type="catalytic activity">
    <reaction evidence="1 13">
        <text>an S-substituted glutathione + H2O = an S-substituted L-cysteinylglycine + L-glutamate</text>
        <dbReference type="Rhea" id="RHEA:59468"/>
        <dbReference type="ChEBI" id="CHEBI:15377"/>
        <dbReference type="ChEBI" id="CHEBI:29985"/>
        <dbReference type="ChEBI" id="CHEBI:90779"/>
        <dbReference type="ChEBI" id="CHEBI:143103"/>
        <dbReference type="EC" id="3.4.19.13"/>
    </reaction>
</comment>
<dbReference type="Gene3D" id="1.10.246.130">
    <property type="match status" value="1"/>
</dbReference>
<proteinExistence type="inferred from homology"/>
<dbReference type="AlphaFoldDB" id="A0A9P3PJ15"/>